<evidence type="ECO:0000313" key="3">
    <source>
        <dbReference type="Proteomes" id="UP000828390"/>
    </source>
</evidence>
<reference evidence="2" key="2">
    <citation type="submission" date="2020-11" db="EMBL/GenBank/DDBJ databases">
        <authorList>
            <person name="McCartney M.A."/>
            <person name="Auch B."/>
            <person name="Kono T."/>
            <person name="Mallez S."/>
            <person name="Becker A."/>
            <person name="Gohl D.M."/>
            <person name="Silverstein K.A.T."/>
            <person name="Koren S."/>
            <person name="Bechman K.B."/>
            <person name="Herman A."/>
            <person name="Abrahante J.E."/>
            <person name="Garbe J."/>
        </authorList>
    </citation>
    <scope>NUCLEOTIDE SEQUENCE</scope>
    <source>
        <strain evidence="2">Duluth1</strain>
        <tissue evidence="2">Whole animal</tissue>
    </source>
</reference>
<sequence length="117" mass="13669">MGFCRGFRHAICMLSCLCQSAEYSNIRFGPRQDESIERVMLPNLSFKECLKQCVLRWSCKVMGYFRAALLCELHFISDFWDSLARNENGPRVMVYVQRSDISLKVLLVYYSTDSFDI</sequence>
<evidence type="ECO:0000256" key="1">
    <source>
        <dbReference type="SAM" id="SignalP"/>
    </source>
</evidence>
<protein>
    <recommendedName>
        <fullName evidence="4">Apple domain-containing protein</fullName>
    </recommendedName>
</protein>
<dbReference type="Proteomes" id="UP000828390">
    <property type="component" value="Unassembled WGS sequence"/>
</dbReference>
<dbReference type="AlphaFoldDB" id="A0A9D4ILL9"/>
<accession>A0A9D4ILL9</accession>
<feature type="signal peptide" evidence="1">
    <location>
        <begin position="1"/>
        <end position="23"/>
    </location>
</feature>
<gene>
    <name evidence="2" type="ORF">DPMN_177439</name>
</gene>
<evidence type="ECO:0008006" key="4">
    <source>
        <dbReference type="Google" id="ProtNLM"/>
    </source>
</evidence>
<dbReference type="EMBL" id="JAIWYP010000009">
    <property type="protein sequence ID" value="KAH3776028.1"/>
    <property type="molecule type" value="Genomic_DNA"/>
</dbReference>
<dbReference type="SUPFAM" id="SSF57414">
    <property type="entry name" value="Hairpin loop containing domain-like"/>
    <property type="match status" value="1"/>
</dbReference>
<reference evidence="2" key="1">
    <citation type="journal article" date="2019" name="bioRxiv">
        <title>The Genome of the Zebra Mussel, Dreissena polymorpha: A Resource for Invasive Species Research.</title>
        <authorList>
            <person name="McCartney M.A."/>
            <person name="Auch B."/>
            <person name="Kono T."/>
            <person name="Mallez S."/>
            <person name="Zhang Y."/>
            <person name="Obille A."/>
            <person name="Becker A."/>
            <person name="Abrahante J.E."/>
            <person name="Garbe J."/>
            <person name="Badalamenti J.P."/>
            <person name="Herman A."/>
            <person name="Mangelson H."/>
            <person name="Liachko I."/>
            <person name="Sullivan S."/>
            <person name="Sone E.D."/>
            <person name="Koren S."/>
            <person name="Silverstein K.A.T."/>
            <person name="Beckman K.B."/>
            <person name="Gohl D.M."/>
        </authorList>
    </citation>
    <scope>NUCLEOTIDE SEQUENCE</scope>
    <source>
        <strain evidence="2">Duluth1</strain>
        <tissue evidence="2">Whole animal</tissue>
    </source>
</reference>
<keyword evidence="3" id="KW-1185">Reference proteome</keyword>
<evidence type="ECO:0000313" key="2">
    <source>
        <dbReference type="EMBL" id="KAH3776028.1"/>
    </source>
</evidence>
<keyword evidence="1" id="KW-0732">Signal</keyword>
<proteinExistence type="predicted"/>
<comment type="caution">
    <text evidence="2">The sequence shown here is derived from an EMBL/GenBank/DDBJ whole genome shotgun (WGS) entry which is preliminary data.</text>
</comment>
<organism evidence="2 3">
    <name type="scientific">Dreissena polymorpha</name>
    <name type="common">Zebra mussel</name>
    <name type="synonym">Mytilus polymorpha</name>
    <dbReference type="NCBI Taxonomy" id="45954"/>
    <lineage>
        <taxon>Eukaryota</taxon>
        <taxon>Metazoa</taxon>
        <taxon>Spiralia</taxon>
        <taxon>Lophotrochozoa</taxon>
        <taxon>Mollusca</taxon>
        <taxon>Bivalvia</taxon>
        <taxon>Autobranchia</taxon>
        <taxon>Heteroconchia</taxon>
        <taxon>Euheterodonta</taxon>
        <taxon>Imparidentia</taxon>
        <taxon>Neoheterodontei</taxon>
        <taxon>Myida</taxon>
        <taxon>Dreissenoidea</taxon>
        <taxon>Dreissenidae</taxon>
        <taxon>Dreissena</taxon>
    </lineage>
</organism>
<name>A0A9D4ILL9_DREPO</name>
<feature type="chain" id="PRO_5038559323" description="Apple domain-containing protein" evidence="1">
    <location>
        <begin position="24"/>
        <end position="117"/>
    </location>
</feature>